<feature type="domain" description="Pyridoxamine kinase/Phosphomethylpyrimidine kinase" evidence="3">
    <location>
        <begin position="12"/>
        <end position="248"/>
    </location>
</feature>
<evidence type="ECO:0000259" key="3">
    <source>
        <dbReference type="Pfam" id="PF08543"/>
    </source>
</evidence>
<dbReference type="GO" id="GO:0008902">
    <property type="term" value="F:hydroxymethylpyrimidine kinase activity"/>
    <property type="evidence" value="ECO:0007669"/>
    <property type="project" value="UniProtKB-EC"/>
</dbReference>
<keyword evidence="4" id="KW-0808">Transferase</keyword>
<keyword evidence="4" id="KW-0418">Kinase</keyword>
<protein>
    <recommendedName>
        <fullName evidence="2">hydroxymethylpyrimidine kinase</fullName>
        <ecNumber evidence="2">2.7.1.49</ecNumber>
    </recommendedName>
</protein>
<evidence type="ECO:0000256" key="1">
    <source>
        <dbReference type="ARBA" id="ARBA00004948"/>
    </source>
</evidence>
<dbReference type="InterPro" id="IPR029056">
    <property type="entry name" value="Ribokinase-like"/>
</dbReference>
<dbReference type="AlphaFoldDB" id="A0A7R6PQ03"/>
<accession>A0A7R6PQ03</accession>
<keyword evidence="5" id="KW-1185">Reference proteome</keyword>
<dbReference type="InterPro" id="IPR013749">
    <property type="entry name" value="PM/HMP-P_kinase-1"/>
</dbReference>
<dbReference type="GO" id="GO:0009228">
    <property type="term" value="P:thiamine biosynthetic process"/>
    <property type="evidence" value="ECO:0007669"/>
    <property type="project" value="InterPro"/>
</dbReference>
<dbReference type="Pfam" id="PF08543">
    <property type="entry name" value="Phos_pyr_kin"/>
    <property type="match status" value="1"/>
</dbReference>
<dbReference type="EMBL" id="AP017470">
    <property type="protein sequence ID" value="BBB33186.1"/>
    <property type="molecule type" value="Genomic_DNA"/>
</dbReference>
<dbReference type="RefSeq" id="WP_201327489.1">
    <property type="nucleotide sequence ID" value="NZ_AP017470.1"/>
</dbReference>
<gene>
    <name evidence="4" type="primary">thiD</name>
    <name evidence="4" type="ORF">TTHT_1714</name>
</gene>
<organism evidence="4 5">
    <name type="scientific">Thermotomaculum hydrothermale</name>
    <dbReference type="NCBI Taxonomy" id="981385"/>
    <lineage>
        <taxon>Bacteria</taxon>
        <taxon>Pseudomonadati</taxon>
        <taxon>Acidobacteriota</taxon>
        <taxon>Holophagae</taxon>
        <taxon>Thermotomaculales</taxon>
        <taxon>Thermotomaculaceae</taxon>
        <taxon>Thermotomaculum</taxon>
    </lineage>
</organism>
<dbReference type="Proteomes" id="UP000595564">
    <property type="component" value="Chromosome"/>
</dbReference>
<evidence type="ECO:0000313" key="5">
    <source>
        <dbReference type="Proteomes" id="UP000595564"/>
    </source>
</evidence>
<dbReference type="EC" id="2.7.1.49" evidence="2"/>
<reference evidence="4 5" key="1">
    <citation type="journal article" date="2012" name="Extremophiles">
        <title>Thermotomaculum hydrothermale gen. nov., sp. nov., a novel heterotrophic thermophile within the phylum Acidobacteria from a deep-sea hydrothermal vent chimney in the Southern Okinawa Trough.</title>
        <authorList>
            <person name="Izumi H."/>
            <person name="Nunoura T."/>
            <person name="Miyazaki M."/>
            <person name="Mino S."/>
            <person name="Toki T."/>
            <person name="Takai K."/>
            <person name="Sako Y."/>
            <person name="Sawabe T."/>
            <person name="Nakagawa S."/>
        </authorList>
    </citation>
    <scope>NUCLEOTIDE SEQUENCE [LARGE SCALE GENOMIC DNA]</scope>
    <source>
        <strain evidence="4 5">AC55</strain>
    </source>
</reference>
<dbReference type="CDD" id="cd01169">
    <property type="entry name" value="HMPP_kinase"/>
    <property type="match status" value="1"/>
</dbReference>
<sequence length="253" mass="27627">MNKSVIVAGGLDPSGGAGLASDIKVCAFFNVYPLPVLTALTYQNSTEFFGFEVLKLQQVETQLKSILDYYSIEVAKIGLTGRGEILDLLVSTFYKKGIKTVLDPVLKTSTKGKVSDNALVDSITQNAGKIYLITPNIPEAKELTKLNSENQQELGELLKNKGFKNILIKGGHLKKPYDLLLSDEEKIVFKGERIETENSRGTGCALSSAIASNLASGKTLKEAIAISKNYLTEAMRHNYKLGNPPYPLNLLLR</sequence>
<dbReference type="Gene3D" id="3.40.1190.20">
    <property type="match status" value="1"/>
</dbReference>
<dbReference type="InterPro" id="IPR004399">
    <property type="entry name" value="HMP/HMP-P_kinase_dom"/>
</dbReference>
<dbReference type="SUPFAM" id="SSF53613">
    <property type="entry name" value="Ribokinase-like"/>
    <property type="match status" value="1"/>
</dbReference>
<evidence type="ECO:0000313" key="4">
    <source>
        <dbReference type="EMBL" id="BBB33186.1"/>
    </source>
</evidence>
<dbReference type="GO" id="GO:0008972">
    <property type="term" value="F:phosphomethylpyrimidine kinase activity"/>
    <property type="evidence" value="ECO:0007669"/>
    <property type="project" value="InterPro"/>
</dbReference>
<dbReference type="PANTHER" id="PTHR20858">
    <property type="entry name" value="PHOSPHOMETHYLPYRIMIDINE KINASE"/>
    <property type="match status" value="1"/>
</dbReference>
<dbReference type="GO" id="GO:0005829">
    <property type="term" value="C:cytosol"/>
    <property type="evidence" value="ECO:0007669"/>
    <property type="project" value="TreeGrafter"/>
</dbReference>
<dbReference type="KEGG" id="thyd:TTHT_1714"/>
<evidence type="ECO:0000256" key="2">
    <source>
        <dbReference type="ARBA" id="ARBA00012135"/>
    </source>
</evidence>
<comment type="pathway">
    <text evidence="1">Cofactor biosynthesis; thiamine diphosphate biosynthesis.</text>
</comment>
<dbReference type="PANTHER" id="PTHR20858:SF17">
    <property type="entry name" value="HYDROXYMETHYLPYRIMIDINE_PHOSPHOMETHYLPYRIMIDINE KINASE THI20-RELATED"/>
    <property type="match status" value="1"/>
</dbReference>
<name>A0A7R6PQ03_9BACT</name>
<proteinExistence type="predicted"/>